<name>A0A7H1C090_9PAST</name>
<dbReference type="InterPro" id="IPR021530">
    <property type="entry name" value="AllH-like"/>
</dbReference>
<dbReference type="AlphaFoldDB" id="A0A7H1C090"/>
<dbReference type="EMBL" id="CP061280">
    <property type="protein sequence ID" value="QNS14395.1"/>
    <property type="molecule type" value="Genomic_DNA"/>
</dbReference>
<keyword evidence="2" id="KW-1185">Reference proteome</keyword>
<accession>A0A7H1C090</accession>
<evidence type="ECO:0000313" key="1">
    <source>
        <dbReference type="EMBL" id="QNS14395.1"/>
    </source>
</evidence>
<dbReference type="RefSeq" id="WP_188156049.1">
    <property type="nucleotide sequence ID" value="NZ_CP061280.1"/>
</dbReference>
<dbReference type="Proteomes" id="UP000576260">
    <property type="component" value="Chromosome"/>
</dbReference>
<reference evidence="1 2" key="1">
    <citation type="submission" date="2020-09" db="EMBL/GenBank/DDBJ databases">
        <title>Mannheimia bovis sp.nov., isolated from a cow.</title>
        <authorList>
            <person name="Li F."/>
        </authorList>
    </citation>
    <scope>NUCLEOTIDE SEQUENCE [LARGE SCALE GENOMIC DNA]</scope>
    <source>
        <strain evidence="1 2">ZY190616</strain>
    </source>
</reference>
<organism evidence="1 2">
    <name type="scientific">Mannheimia bovis</name>
    <dbReference type="NCBI Taxonomy" id="2770636"/>
    <lineage>
        <taxon>Bacteria</taxon>
        <taxon>Pseudomonadati</taxon>
        <taxon>Pseudomonadota</taxon>
        <taxon>Gammaproteobacteria</taxon>
        <taxon>Pasteurellales</taxon>
        <taxon>Pasteurellaceae</taxon>
        <taxon>Mannheimia</taxon>
    </lineage>
</organism>
<evidence type="ECO:0000313" key="2">
    <source>
        <dbReference type="Proteomes" id="UP000576260"/>
    </source>
</evidence>
<sequence>MSIKEQIINITISKTTNYALEAIGSSPLVTIHSIYNKTINLLISNEIFSLQPIESELSPISLITHLTQTQFEGLTLKLNQNYRLHLNYQDCAIFCTKLTACDAHSNHKLKFCTELTQQILQNSDKHGLNLLLQAQNDDLILSAFKQYLAQTEHFYTMNDEENACNILTKLIGLGIGLTPSGDDFLCGLLATFQYFNATQNSFYQKFTQQIKQNLVNTNAISNRFLDCALQQQFSLPILAFFKNLDKQNIEIEQLSKLFENIGHSSGIDTLYGIYYGCNLLSKGME</sequence>
<protein>
    <submittedName>
        <fullName evidence="1">DUF2877 domain-containing protein</fullName>
    </submittedName>
</protein>
<dbReference type="KEGG" id="mbos:ICJ55_06395"/>
<gene>
    <name evidence="1" type="ORF">ICJ55_06395</name>
</gene>
<proteinExistence type="predicted"/>
<dbReference type="Pfam" id="PF11392">
    <property type="entry name" value="AllH"/>
    <property type="match status" value="1"/>
</dbReference>